<dbReference type="Pfam" id="PF01471">
    <property type="entry name" value="PG_binding_1"/>
    <property type="match status" value="1"/>
</dbReference>
<sequence length="300" mass="33882">MNLYEFSNKKLEYSIDAIAADQELAKHIQDVLIWLKLLNPPSDGKFGPISAAALKEFQKIMKCEEDQFVGPKTAKALVSTKPDDLPKPALKLDNDLPSRIIKYMQQKGYQFSLGAGEYNIVYVEGMDADGTPNSDQPNYFNDRRFVIEIVNGKPKIVGNWEATTEPGFHYTYNPINKGKGAARIAFGQYKSWKVGIHYGGGSDPHEALAQVAPITVHRDFNKDLKRTGDKTETGLFDVNQHWGFDLPRNNISFASAGCLVGRTRDGHREFMKLIKQDKRYQMNKEYLFLTTIIPGNELDK</sequence>
<reference evidence="2 3" key="1">
    <citation type="submission" date="2012-06" db="EMBL/GenBank/DDBJ databases">
        <title>Finished chromosome of genome of Microcoleus sp. PCC 7113.</title>
        <authorList>
            <consortium name="US DOE Joint Genome Institute"/>
            <person name="Gugger M."/>
            <person name="Coursin T."/>
            <person name="Rippka R."/>
            <person name="Tandeau De Marsac N."/>
            <person name="Huntemann M."/>
            <person name="Wei C.-L."/>
            <person name="Han J."/>
            <person name="Detter J.C."/>
            <person name="Han C."/>
            <person name="Tapia R."/>
            <person name="Chen A."/>
            <person name="Kyrpides N."/>
            <person name="Mavromatis K."/>
            <person name="Markowitz V."/>
            <person name="Szeto E."/>
            <person name="Ivanova N."/>
            <person name="Pagani I."/>
            <person name="Pati A."/>
            <person name="Goodwin L."/>
            <person name="Nordberg H.P."/>
            <person name="Cantor M.N."/>
            <person name="Hua S.X."/>
            <person name="Woyke T."/>
            <person name="Kerfeld C.A."/>
        </authorList>
    </citation>
    <scope>NUCLEOTIDE SEQUENCE [LARGE SCALE GENOMIC DNA]</scope>
    <source>
        <strain evidence="2 3">PCC 7113</strain>
    </source>
</reference>
<dbReference type="eggNOG" id="COG3409">
    <property type="taxonomic scope" value="Bacteria"/>
</dbReference>
<dbReference type="PATRIC" id="fig|1173027.3.peg.5531"/>
<dbReference type="Gene3D" id="1.10.101.10">
    <property type="entry name" value="PGBD-like superfamily/PGBD"/>
    <property type="match status" value="1"/>
</dbReference>
<dbReference type="RefSeq" id="WP_015184786.1">
    <property type="nucleotide sequence ID" value="NC_019738.1"/>
</dbReference>
<evidence type="ECO:0000313" key="3">
    <source>
        <dbReference type="Proteomes" id="UP000010471"/>
    </source>
</evidence>
<gene>
    <name evidence="2" type="ORF">Mic7113_4990</name>
</gene>
<dbReference type="InterPro" id="IPR002477">
    <property type="entry name" value="Peptidoglycan-bd-like"/>
</dbReference>
<organism evidence="2 3">
    <name type="scientific">Allocoleopsis franciscana PCC 7113</name>
    <dbReference type="NCBI Taxonomy" id="1173027"/>
    <lineage>
        <taxon>Bacteria</taxon>
        <taxon>Bacillati</taxon>
        <taxon>Cyanobacteriota</taxon>
        <taxon>Cyanophyceae</taxon>
        <taxon>Coleofasciculales</taxon>
        <taxon>Coleofasciculaceae</taxon>
        <taxon>Allocoleopsis</taxon>
        <taxon>Allocoleopsis franciscana</taxon>
    </lineage>
</organism>
<dbReference type="InterPro" id="IPR036366">
    <property type="entry name" value="PGBDSf"/>
</dbReference>
<protein>
    <submittedName>
        <fullName evidence="2">Putative peptidoglycan binding protein</fullName>
    </submittedName>
</protein>
<dbReference type="InterPro" id="IPR036365">
    <property type="entry name" value="PGBD-like_sf"/>
</dbReference>
<dbReference type="KEGG" id="mic:Mic7113_4990"/>
<evidence type="ECO:0000313" key="2">
    <source>
        <dbReference type="EMBL" id="AFZ20651.1"/>
    </source>
</evidence>
<accession>K9WLH5</accession>
<dbReference type="SUPFAM" id="SSF47090">
    <property type="entry name" value="PGBD-like"/>
    <property type="match status" value="1"/>
</dbReference>
<dbReference type="EMBL" id="CP003630">
    <property type="protein sequence ID" value="AFZ20651.1"/>
    <property type="molecule type" value="Genomic_DNA"/>
</dbReference>
<feature type="domain" description="Peptidoglycan binding-like" evidence="1">
    <location>
        <begin position="25"/>
        <end position="77"/>
    </location>
</feature>
<dbReference type="STRING" id="1173027.Mic7113_4990"/>
<dbReference type="Proteomes" id="UP000010471">
    <property type="component" value="Chromosome"/>
</dbReference>
<keyword evidence="3" id="KW-1185">Reference proteome</keyword>
<proteinExistence type="predicted"/>
<dbReference type="AlphaFoldDB" id="K9WLH5"/>
<evidence type="ECO:0000259" key="1">
    <source>
        <dbReference type="Pfam" id="PF01471"/>
    </source>
</evidence>
<dbReference type="OrthoDB" id="5735764at2"/>
<dbReference type="HOGENOM" id="CLU_062805_0_0_3"/>
<name>K9WLH5_9CYAN</name>